<proteinExistence type="predicted"/>
<accession>A0ABV9XGP5</accession>
<comment type="caution">
    <text evidence="2">The sequence shown here is derived from an EMBL/GenBank/DDBJ whole genome shotgun (WGS) entry which is preliminary data.</text>
</comment>
<protein>
    <recommendedName>
        <fullName evidence="4">DUF1440 domain-containing protein</fullName>
    </recommendedName>
</protein>
<evidence type="ECO:0008006" key="4">
    <source>
        <dbReference type="Google" id="ProtNLM"/>
    </source>
</evidence>
<reference evidence="3" key="1">
    <citation type="journal article" date="2019" name="Int. J. Syst. Evol. Microbiol.">
        <title>The Global Catalogue of Microorganisms (GCM) 10K type strain sequencing project: providing services to taxonomists for standard genome sequencing and annotation.</title>
        <authorList>
            <consortium name="The Broad Institute Genomics Platform"/>
            <consortium name="The Broad Institute Genome Sequencing Center for Infectious Disease"/>
            <person name="Wu L."/>
            <person name="Ma J."/>
        </authorList>
    </citation>
    <scope>NUCLEOTIDE SEQUENCE [LARGE SCALE GENOMIC DNA]</scope>
    <source>
        <strain evidence="3">CGMCC 4.1648</strain>
    </source>
</reference>
<feature type="transmembrane region" description="Helical" evidence="1">
    <location>
        <begin position="58"/>
        <end position="79"/>
    </location>
</feature>
<keyword evidence="1" id="KW-0812">Transmembrane</keyword>
<dbReference type="RefSeq" id="WP_345686196.1">
    <property type="nucleotide sequence ID" value="NZ_BAABIT010000001.1"/>
</dbReference>
<sequence>MSAGSIAAGIAAGGFVGTLVLTTVLRAAGEAGLTRMDVPFLLGTVVTVDRARAKAIGYVLHFVNGQVFAFAYFAVFLAIDRTGWWLGALFGLVHGLFAGTALVNILLPLVHPRMGSRSTSAPDVALLEPPGFLMLNYGPGTPLVTVPAHVAYGALVGGFASLAG</sequence>
<dbReference type="Proteomes" id="UP001595829">
    <property type="component" value="Unassembled WGS sequence"/>
</dbReference>
<keyword evidence="1" id="KW-1133">Transmembrane helix</keyword>
<dbReference type="EMBL" id="JBHSJD010000014">
    <property type="protein sequence ID" value="MFC5024174.1"/>
    <property type="molecule type" value="Genomic_DNA"/>
</dbReference>
<organism evidence="2 3">
    <name type="scientific">Streptomyces coeruleoprunus</name>
    <dbReference type="NCBI Taxonomy" id="285563"/>
    <lineage>
        <taxon>Bacteria</taxon>
        <taxon>Bacillati</taxon>
        <taxon>Actinomycetota</taxon>
        <taxon>Actinomycetes</taxon>
        <taxon>Kitasatosporales</taxon>
        <taxon>Streptomycetaceae</taxon>
        <taxon>Streptomyces</taxon>
    </lineage>
</organism>
<keyword evidence="3" id="KW-1185">Reference proteome</keyword>
<evidence type="ECO:0000313" key="2">
    <source>
        <dbReference type="EMBL" id="MFC5024174.1"/>
    </source>
</evidence>
<name>A0ABV9XGP5_9ACTN</name>
<feature type="transmembrane region" description="Helical" evidence="1">
    <location>
        <begin position="6"/>
        <end position="28"/>
    </location>
</feature>
<evidence type="ECO:0000256" key="1">
    <source>
        <dbReference type="SAM" id="Phobius"/>
    </source>
</evidence>
<feature type="transmembrane region" description="Helical" evidence="1">
    <location>
        <begin position="85"/>
        <end position="107"/>
    </location>
</feature>
<evidence type="ECO:0000313" key="3">
    <source>
        <dbReference type="Proteomes" id="UP001595829"/>
    </source>
</evidence>
<gene>
    <name evidence="2" type="ORF">ACFPM3_18785</name>
</gene>
<keyword evidence="1" id="KW-0472">Membrane</keyword>